<evidence type="ECO:0000259" key="13">
    <source>
        <dbReference type="Pfam" id="PF09334"/>
    </source>
</evidence>
<evidence type="ECO:0000256" key="11">
    <source>
        <dbReference type="HAMAP-Rule" id="MF_01228"/>
    </source>
</evidence>
<keyword evidence="6 11" id="KW-0067">ATP-binding</keyword>
<keyword evidence="8 11" id="KW-0030">Aminoacyl-tRNA synthetase</keyword>
<dbReference type="HAMAP" id="MF_01228">
    <property type="entry name" value="Met_tRNA_synth_type2"/>
    <property type="match status" value="1"/>
</dbReference>
<evidence type="ECO:0000256" key="3">
    <source>
        <dbReference type="ARBA" id="ARBA00022490"/>
    </source>
</evidence>
<dbReference type="SUPFAM" id="SSF52374">
    <property type="entry name" value="Nucleotidylyl transferase"/>
    <property type="match status" value="1"/>
</dbReference>
<dbReference type="GO" id="GO:0004823">
    <property type="term" value="F:leucine-tRNA ligase activity"/>
    <property type="evidence" value="ECO:0007669"/>
    <property type="project" value="UniProtKB-EC"/>
</dbReference>
<dbReference type="EC" id="6.1.1.10" evidence="11"/>
<dbReference type="PANTHER" id="PTHR43326:SF1">
    <property type="entry name" value="METHIONINE--TRNA LIGASE, MITOCHONDRIAL"/>
    <property type="match status" value="1"/>
</dbReference>
<dbReference type="AlphaFoldDB" id="A0A2M7H4I8"/>
<dbReference type="Pfam" id="PF00133">
    <property type="entry name" value="tRNA-synt_1"/>
    <property type="match status" value="1"/>
</dbReference>
<feature type="domain" description="Methionyl/Leucyl tRNA synthetase" evidence="13">
    <location>
        <begin position="130"/>
        <end position="360"/>
    </location>
</feature>
<feature type="domain" description="Methionyl-tRNA synthetase anticodon-binding" evidence="14">
    <location>
        <begin position="387"/>
        <end position="467"/>
    </location>
</feature>
<keyword evidence="5 11" id="KW-0547">Nucleotide-binding</keyword>
<evidence type="ECO:0000256" key="10">
    <source>
        <dbReference type="ARBA" id="ARBA00047469"/>
    </source>
</evidence>
<feature type="binding site" evidence="11">
    <location>
        <position position="144"/>
    </location>
    <ligand>
        <name>Zn(2+)</name>
        <dbReference type="ChEBI" id="CHEBI:29105"/>
    </ligand>
</feature>
<dbReference type="InterPro" id="IPR023457">
    <property type="entry name" value="Met-tRNA_synth_2"/>
</dbReference>
<evidence type="ECO:0000259" key="12">
    <source>
        <dbReference type="Pfam" id="PF00133"/>
    </source>
</evidence>
<evidence type="ECO:0000313" key="16">
    <source>
        <dbReference type="Proteomes" id="UP000230292"/>
    </source>
</evidence>
<keyword evidence="11" id="KW-0862">Zinc</keyword>
<dbReference type="SUPFAM" id="SSF47323">
    <property type="entry name" value="Anticodon-binding domain of a subclass of class I aminoacyl-tRNA synthetases"/>
    <property type="match status" value="1"/>
</dbReference>
<dbReference type="PANTHER" id="PTHR43326">
    <property type="entry name" value="METHIONYL-TRNA SYNTHETASE"/>
    <property type="match status" value="1"/>
</dbReference>
<dbReference type="GO" id="GO:0046872">
    <property type="term" value="F:metal ion binding"/>
    <property type="evidence" value="ECO:0007669"/>
    <property type="project" value="UniProtKB-KW"/>
</dbReference>
<keyword evidence="11" id="KW-0479">Metal-binding</keyword>
<dbReference type="PROSITE" id="PS00178">
    <property type="entry name" value="AA_TRNA_LIGASE_I"/>
    <property type="match status" value="1"/>
</dbReference>
<comment type="caution">
    <text evidence="11">Lacks conserved residue(s) required for the propagation of feature annotation.</text>
</comment>
<dbReference type="InterPro" id="IPR002300">
    <property type="entry name" value="aa-tRNA-synth_Ia"/>
</dbReference>
<accession>A0A2M7H4I8</accession>
<dbReference type="GO" id="GO:0005524">
    <property type="term" value="F:ATP binding"/>
    <property type="evidence" value="ECO:0007669"/>
    <property type="project" value="UniProtKB-UniRule"/>
</dbReference>
<keyword evidence="3 11" id="KW-0963">Cytoplasm</keyword>
<protein>
    <recommendedName>
        <fullName evidence="11">Methionine--tRNA ligase</fullName>
        <ecNumber evidence="11">6.1.1.10</ecNumber>
    </recommendedName>
    <alternativeName>
        <fullName evidence="11">Methionyl-tRNA synthetase</fullName>
        <shortName evidence="11">MetRS</shortName>
    </alternativeName>
</protein>
<evidence type="ECO:0000256" key="7">
    <source>
        <dbReference type="ARBA" id="ARBA00022917"/>
    </source>
</evidence>
<feature type="short sequence motif" description="'KMSKS' region" evidence="11">
    <location>
        <begin position="297"/>
        <end position="301"/>
    </location>
</feature>
<keyword evidence="7 11" id="KW-0648">Protein biosynthesis</keyword>
<evidence type="ECO:0000256" key="6">
    <source>
        <dbReference type="ARBA" id="ARBA00022840"/>
    </source>
</evidence>
<dbReference type="EMBL" id="PFGC01000020">
    <property type="protein sequence ID" value="PIW37133.1"/>
    <property type="molecule type" value="Genomic_DNA"/>
</dbReference>
<feature type="domain" description="Aminoacyl-tRNA synthetase class Ia" evidence="12">
    <location>
        <begin position="2"/>
        <end position="94"/>
    </location>
</feature>
<evidence type="ECO:0000259" key="14">
    <source>
        <dbReference type="Pfam" id="PF19303"/>
    </source>
</evidence>
<comment type="catalytic activity">
    <reaction evidence="10">
        <text>tRNA(Leu) + L-leucine + ATP = L-leucyl-tRNA(Leu) + AMP + diphosphate</text>
        <dbReference type="Rhea" id="RHEA:11688"/>
        <dbReference type="Rhea" id="RHEA-COMP:9613"/>
        <dbReference type="Rhea" id="RHEA-COMP:9622"/>
        <dbReference type="ChEBI" id="CHEBI:30616"/>
        <dbReference type="ChEBI" id="CHEBI:33019"/>
        <dbReference type="ChEBI" id="CHEBI:57427"/>
        <dbReference type="ChEBI" id="CHEBI:78442"/>
        <dbReference type="ChEBI" id="CHEBI:78494"/>
        <dbReference type="ChEBI" id="CHEBI:456215"/>
        <dbReference type="EC" id="6.1.1.4"/>
    </reaction>
</comment>
<feature type="binding site" evidence="11">
    <location>
        <position position="147"/>
    </location>
    <ligand>
        <name>Zn(2+)</name>
        <dbReference type="ChEBI" id="CHEBI:29105"/>
    </ligand>
</feature>
<dbReference type="Proteomes" id="UP000230292">
    <property type="component" value="Unassembled WGS sequence"/>
</dbReference>
<organism evidence="15 16">
    <name type="scientific">Candidatus Kerfeldbacteria bacterium CG15_BIG_FIL_POST_REV_8_21_14_020_45_12</name>
    <dbReference type="NCBI Taxonomy" id="2014247"/>
    <lineage>
        <taxon>Bacteria</taxon>
        <taxon>Candidatus Kerfeldiibacteriota</taxon>
    </lineage>
</organism>
<gene>
    <name evidence="11" type="primary">metG</name>
    <name evidence="15" type="ORF">COW24_01585</name>
</gene>
<sequence>MKNQFYVTTSIPYVNGNPHMGHALEFLYADVIARYYRLKGYDVRLTTGTDEHGQKVQRAAEAAGVEPAAQAGVEAEHFKRLLEAYNCQYDDFVRTTEPRHEKSAHVFWQKMVDSGDIEKGVYEGLYCVGCEANKTEKDLIDGKCPIHEKTPEPISEENYFFRLSRYADKLLAFYNENPDFIYPAFRMKEMREIIASGLEDVSISRDKSRLSWGVSVPNDDNQVMYVWFEAVMNYVTSVGHGVDDAEFTKWWPADLHIIGKDINRFHTIMWPAMLMAAGLDLPQKVGVHGFITVDGKKMSKSLGNVIDPFALVAQYGVEPIRYFLLREMPFQDDGDFSYERLEARYQADLANGIGNLLSRVSNMIEKYSQGDLDPSPQELDYGKAAAMQYHDLIQKLEFSKALDVIWGLIDEANELIEQEKPWDLAKTDTDRLQVILAQLLYSLELVTEWLEPFMPETVHTMRSVLQRRPMVKAEPLFPRLEITK</sequence>
<proteinExistence type="inferred from homology"/>
<dbReference type="InterPro" id="IPR041872">
    <property type="entry name" value="Anticodon_Met"/>
</dbReference>
<feature type="binding site" evidence="11">
    <location>
        <position position="296"/>
    </location>
    <ligand>
        <name>ATP</name>
        <dbReference type="ChEBI" id="CHEBI:30616"/>
    </ligand>
</feature>
<dbReference type="InterPro" id="IPR014758">
    <property type="entry name" value="Met-tRNA_synth"/>
</dbReference>
<dbReference type="InterPro" id="IPR009080">
    <property type="entry name" value="tRNAsynth_Ia_anticodon-bd"/>
</dbReference>
<dbReference type="Gene3D" id="1.10.730.10">
    <property type="entry name" value="Isoleucyl-tRNA Synthetase, Domain 1"/>
    <property type="match status" value="1"/>
</dbReference>
<dbReference type="GO" id="GO:0004825">
    <property type="term" value="F:methionine-tRNA ligase activity"/>
    <property type="evidence" value="ECO:0007669"/>
    <property type="project" value="UniProtKB-UniRule"/>
</dbReference>
<feature type="binding site" evidence="11">
    <location>
        <position position="127"/>
    </location>
    <ligand>
        <name>Zn(2+)</name>
        <dbReference type="ChEBI" id="CHEBI:29105"/>
    </ligand>
</feature>
<evidence type="ECO:0000256" key="4">
    <source>
        <dbReference type="ARBA" id="ARBA00022598"/>
    </source>
</evidence>
<evidence type="ECO:0000256" key="9">
    <source>
        <dbReference type="ARBA" id="ARBA00047364"/>
    </source>
</evidence>
<keyword evidence="4 11" id="KW-0436">Ligase</keyword>
<dbReference type="CDD" id="cd07957">
    <property type="entry name" value="Anticodon_Ia_Met"/>
    <property type="match status" value="1"/>
</dbReference>
<evidence type="ECO:0000256" key="2">
    <source>
        <dbReference type="ARBA" id="ARBA00004496"/>
    </source>
</evidence>
<dbReference type="Gene3D" id="3.40.50.620">
    <property type="entry name" value="HUPs"/>
    <property type="match status" value="1"/>
</dbReference>
<dbReference type="NCBIfam" id="TIGR00398">
    <property type="entry name" value="metG"/>
    <property type="match status" value="1"/>
</dbReference>
<comment type="subunit">
    <text evidence="11">Monomer.</text>
</comment>
<comment type="cofactor">
    <cofactor evidence="11">
        <name>Zn(2+)</name>
        <dbReference type="ChEBI" id="CHEBI:29105"/>
    </cofactor>
    <text evidence="11">Binds 1 zinc ion per subunit.</text>
</comment>
<evidence type="ECO:0000256" key="5">
    <source>
        <dbReference type="ARBA" id="ARBA00022741"/>
    </source>
</evidence>
<dbReference type="PRINTS" id="PR01041">
    <property type="entry name" value="TRNASYNTHMET"/>
</dbReference>
<comment type="catalytic activity">
    <reaction evidence="9 11">
        <text>tRNA(Met) + L-methionine + ATP = L-methionyl-tRNA(Met) + AMP + diphosphate</text>
        <dbReference type="Rhea" id="RHEA:13481"/>
        <dbReference type="Rhea" id="RHEA-COMP:9667"/>
        <dbReference type="Rhea" id="RHEA-COMP:9698"/>
        <dbReference type="ChEBI" id="CHEBI:30616"/>
        <dbReference type="ChEBI" id="CHEBI:33019"/>
        <dbReference type="ChEBI" id="CHEBI:57844"/>
        <dbReference type="ChEBI" id="CHEBI:78442"/>
        <dbReference type="ChEBI" id="CHEBI:78530"/>
        <dbReference type="ChEBI" id="CHEBI:456215"/>
        <dbReference type="EC" id="6.1.1.10"/>
    </reaction>
</comment>
<dbReference type="GO" id="GO:0005737">
    <property type="term" value="C:cytoplasm"/>
    <property type="evidence" value="ECO:0007669"/>
    <property type="project" value="UniProtKB-SubCell"/>
</dbReference>
<evidence type="ECO:0000313" key="15">
    <source>
        <dbReference type="EMBL" id="PIW37133.1"/>
    </source>
</evidence>
<comment type="function">
    <text evidence="1 11">Is required not only for elongation of protein synthesis but also for the initiation of all mRNA translation through initiator tRNA(fMet) aminoacylation.</text>
</comment>
<dbReference type="Pfam" id="PF19303">
    <property type="entry name" value="Anticodon_3"/>
    <property type="match status" value="1"/>
</dbReference>
<reference evidence="15 16" key="1">
    <citation type="submission" date="2017-09" db="EMBL/GenBank/DDBJ databases">
        <title>Depth-based differentiation of microbial function through sediment-hosted aquifers and enrichment of novel symbionts in the deep terrestrial subsurface.</title>
        <authorList>
            <person name="Probst A.J."/>
            <person name="Ladd B."/>
            <person name="Jarett J.K."/>
            <person name="Geller-Mcgrath D.E."/>
            <person name="Sieber C.M."/>
            <person name="Emerson J.B."/>
            <person name="Anantharaman K."/>
            <person name="Thomas B.C."/>
            <person name="Malmstrom R."/>
            <person name="Stieglmeier M."/>
            <person name="Klingl A."/>
            <person name="Woyke T."/>
            <person name="Ryan C.M."/>
            <person name="Banfield J.F."/>
        </authorList>
    </citation>
    <scope>NUCLEOTIDE SEQUENCE [LARGE SCALE GENOMIC DNA]</scope>
    <source>
        <strain evidence="15">CG15_BIG_FIL_POST_REV_8_21_14_020_45_12</strain>
    </source>
</reference>
<comment type="caution">
    <text evidence="15">The sequence shown here is derived from an EMBL/GenBank/DDBJ whole genome shotgun (WGS) entry which is preliminary data.</text>
</comment>
<dbReference type="InterPro" id="IPR015413">
    <property type="entry name" value="Methionyl/Leucyl_tRNA_Synth"/>
</dbReference>
<evidence type="ECO:0000256" key="1">
    <source>
        <dbReference type="ARBA" id="ARBA00003314"/>
    </source>
</evidence>
<comment type="similarity">
    <text evidence="11">Belongs to the class-I aminoacyl-tRNA synthetase family. MetG type 2A subfamily.</text>
</comment>
<evidence type="ECO:0000256" key="8">
    <source>
        <dbReference type="ARBA" id="ARBA00023146"/>
    </source>
</evidence>
<dbReference type="CDD" id="cd00814">
    <property type="entry name" value="MetRS_core"/>
    <property type="match status" value="1"/>
</dbReference>
<feature type="binding site" evidence="11">
    <location>
        <position position="130"/>
    </location>
    <ligand>
        <name>Zn(2+)</name>
        <dbReference type="ChEBI" id="CHEBI:29105"/>
    </ligand>
</feature>
<dbReference type="FunFam" id="2.170.220.10:FF:000001">
    <property type="entry name" value="methionine--tRNA ligase, mitochondrial"/>
    <property type="match status" value="1"/>
</dbReference>
<dbReference type="InterPro" id="IPR001412">
    <property type="entry name" value="aa-tRNA-synth_I_CS"/>
</dbReference>
<comment type="subcellular location">
    <subcellularLocation>
        <location evidence="2 11">Cytoplasm</location>
    </subcellularLocation>
</comment>
<dbReference type="Gene3D" id="2.170.220.10">
    <property type="match status" value="1"/>
</dbReference>
<name>A0A2M7H4I8_9BACT</name>
<dbReference type="InterPro" id="IPR014729">
    <property type="entry name" value="Rossmann-like_a/b/a_fold"/>
</dbReference>
<dbReference type="GO" id="GO:0006431">
    <property type="term" value="P:methionyl-tRNA aminoacylation"/>
    <property type="evidence" value="ECO:0007669"/>
    <property type="project" value="UniProtKB-UniRule"/>
</dbReference>
<dbReference type="Pfam" id="PF09334">
    <property type="entry name" value="tRNA-synt_1g"/>
    <property type="match status" value="1"/>
</dbReference>
<dbReference type="InterPro" id="IPR033911">
    <property type="entry name" value="MetRS_core"/>
</dbReference>